<evidence type="ECO:0000313" key="3">
    <source>
        <dbReference type="EMBL" id="ETV95567.1"/>
    </source>
</evidence>
<dbReference type="OrthoDB" id="73788at2759"/>
<dbReference type="VEuPathDB" id="FungiDB:H310_11008"/>
<dbReference type="PANTHER" id="PTHR16019:SF5">
    <property type="entry name" value="BSD DOMAIN-CONTAINING PROTEIN 1"/>
    <property type="match status" value="1"/>
</dbReference>
<dbReference type="SUPFAM" id="SSF140383">
    <property type="entry name" value="BSD domain-like"/>
    <property type="match status" value="1"/>
</dbReference>
<dbReference type="GeneID" id="20088058"/>
<name>A0A024TQE5_9STRA</name>
<dbReference type="eggNOG" id="KOG2690">
    <property type="taxonomic scope" value="Eukaryota"/>
</dbReference>
<dbReference type="RefSeq" id="XP_008875760.1">
    <property type="nucleotide sequence ID" value="XM_008877538.1"/>
</dbReference>
<dbReference type="EMBL" id="KI913980">
    <property type="protein sequence ID" value="ETV95567.1"/>
    <property type="molecule type" value="Genomic_DNA"/>
</dbReference>
<dbReference type="InterPro" id="IPR035925">
    <property type="entry name" value="BSD_dom_sf"/>
</dbReference>
<sequence length="352" mass="37702">MASSLFSLMSAVKDSSSKALATLSADLKEFSTTVQGDVAVAAKEVKKKVEATLAERSEQAARKDDEDVLQEADETTATTTSTTASVKATIFAFGSRLESVGTTFLHSADEFLGGWTADQHEHAPPLEELSSGRRFRLLALQEATDTYVDVPVDLETFQAWKGALSADDFELLQSEVLEHYPIVKDKFDVLVPGTVDAGAFWSHYLYKASLLAAQEQRGALLLEKVDGNDDDDEMAWDVESPTHDATAATADAGRFDSALDDAEEKKGEAATCAGANASTEVSERPQTPDEGWVDVPTKTEAGTAASLEAKIVAVAIDDEDVVDWGDDDDDDAPAAAPEGKMAPATDEWGQWE</sequence>
<feature type="region of interest" description="Disordered" evidence="1">
    <location>
        <begin position="57"/>
        <end position="80"/>
    </location>
</feature>
<dbReference type="Gene3D" id="1.10.3970.10">
    <property type="entry name" value="BSD domain"/>
    <property type="match status" value="1"/>
</dbReference>
<dbReference type="PROSITE" id="PS50858">
    <property type="entry name" value="BSD"/>
    <property type="match status" value="1"/>
</dbReference>
<dbReference type="PANTHER" id="PTHR16019">
    <property type="entry name" value="SYNAPSE-ASSOCIATED PROTEIN"/>
    <property type="match status" value="1"/>
</dbReference>
<gene>
    <name evidence="3" type="ORF">H310_11008</name>
</gene>
<dbReference type="GO" id="GO:0005737">
    <property type="term" value="C:cytoplasm"/>
    <property type="evidence" value="ECO:0007669"/>
    <property type="project" value="TreeGrafter"/>
</dbReference>
<evidence type="ECO:0000256" key="1">
    <source>
        <dbReference type="SAM" id="MobiDB-lite"/>
    </source>
</evidence>
<feature type="compositionally biased region" description="Acidic residues" evidence="1">
    <location>
        <begin position="322"/>
        <end position="332"/>
    </location>
</feature>
<dbReference type="InterPro" id="IPR005607">
    <property type="entry name" value="BSD_dom"/>
</dbReference>
<dbReference type="Pfam" id="PF03909">
    <property type="entry name" value="BSD"/>
    <property type="match status" value="1"/>
</dbReference>
<feature type="domain" description="BSD" evidence="2">
    <location>
        <begin position="170"/>
        <end position="212"/>
    </location>
</feature>
<organism evidence="3">
    <name type="scientific">Aphanomyces invadans</name>
    <dbReference type="NCBI Taxonomy" id="157072"/>
    <lineage>
        <taxon>Eukaryota</taxon>
        <taxon>Sar</taxon>
        <taxon>Stramenopiles</taxon>
        <taxon>Oomycota</taxon>
        <taxon>Saprolegniomycetes</taxon>
        <taxon>Saprolegniales</taxon>
        <taxon>Verrucalvaceae</taxon>
        <taxon>Aphanomyces</taxon>
    </lineage>
</organism>
<dbReference type="InterPro" id="IPR051494">
    <property type="entry name" value="BSD_domain-containing"/>
</dbReference>
<dbReference type="SMART" id="SM00751">
    <property type="entry name" value="BSD"/>
    <property type="match status" value="1"/>
</dbReference>
<feature type="region of interest" description="Disordered" evidence="1">
    <location>
        <begin position="322"/>
        <end position="352"/>
    </location>
</feature>
<proteinExistence type="predicted"/>
<accession>A0A024TQE5</accession>
<protein>
    <recommendedName>
        <fullName evidence="2">BSD domain-containing protein</fullName>
    </recommendedName>
</protein>
<feature type="region of interest" description="Disordered" evidence="1">
    <location>
        <begin position="263"/>
        <end position="293"/>
    </location>
</feature>
<dbReference type="AlphaFoldDB" id="A0A024TQE5"/>
<reference evidence="3" key="1">
    <citation type="submission" date="2013-12" db="EMBL/GenBank/DDBJ databases">
        <title>The Genome Sequence of Aphanomyces invadans NJM9701.</title>
        <authorList>
            <consortium name="The Broad Institute Genomics Platform"/>
            <person name="Russ C."/>
            <person name="Tyler B."/>
            <person name="van West P."/>
            <person name="Dieguez-Uribeondo J."/>
            <person name="Young S.K."/>
            <person name="Zeng Q."/>
            <person name="Gargeya S."/>
            <person name="Fitzgerald M."/>
            <person name="Abouelleil A."/>
            <person name="Alvarado L."/>
            <person name="Chapman S.B."/>
            <person name="Gainer-Dewar J."/>
            <person name="Goldberg J."/>
            <person name="Griggs A."/>
            <person name="Gujja S."/>
            <person name="Hansen M."/>
            <person name="Howarth C."/>
            <person name="Imamovic A."/>
            <person name="Ireland A."/>
            <person name="Larimer J."/>
            <person name="McCowan C."/>
            <person name="Murphy C."/>
            <person name="Pearson M."/>
            <person name="Poon T.W."/>
            <person name="Priest M."/>
            <person name="Roberts A."/>
            <person name="Saif S."/>
            <person name="Shea T."/>
            <person name="Sykes S."/>
            <person name="Wortman J."/>
            <person name="Nusbaum C."/>
            <person name="Birren B."/>
        </authorList>
    </citation>
    <scope>NUCLEOTIDE SEQUENCE [LARGE SCALE GENOMIC DNA]</scope>
    <source>
        <strain evidence="3">NJM9701</strain>
    </source>
</reference>
<evidence type="ECO:0000259" key="2">
    <source>
        <dbReference type="PROSITE" id="PS50858"/>
    </source>
</evidence>